<dbReference type="InterPro" id="IPR007867">
    <property type="entry name" value="GMC_OxRtase_C"/>
</dbReference>
<feature type="binding site" evidence="4">
    <location>
        <begin position="526"/>
        <end position="527"/>
    </location>
    <ligand>
        <name>FAD</name>
        <dbReference type="ChEBI" id="CHEBI:57692"/>
    </ligand>
</feature>
<feature type="active site" description="Proton acceptor" evidence="3">
    <location>
        <position position="571"/>
    </location>
</feature>
<keyword evidence="4" id="KW-0274">FAD</keyword>
<dbReference type="OrthoDB" id="269227at2759"/>
<gene>
    <name evidence="7" type="ORF">NA57DRAFT_77833</name>
</gene>
<comment type="similarity">
    <text evidence="1">Belongs to the GMC oxidoreductase family.</text>
</comment>
<evidence type="ECO:0000256" key="1">
    <source>
        <dbReference type="ARBA" id="ARBA00010790"/>
    </source>
</evidence>
<keyword evidence="8" id="KW-1185">Reference proteome</keyword>
<dbReference type="AlphaFoldDB" id="A0A9P4I9Q2"/>
<evidence type="ECO:0000313" key="7">
    <source>
        <dbReference type="EMBL" id="KAF2097580.1"/>
    </source>
</evidence>
<comment type="caution">
    <text evidence="7">The sequence shown here is derived from an EMBL/GenBank/DDBJ whole genome shotgun (WGS) entry which is preliminary data.</text>
</comment>
<dbReference type="GO" id="GO:0050660">
    <property type="term" value="F:flavin adenine dinucleotide binding"/>
    <property type="evidence" value="ECO:0007669"/>
    <property type="project" value="InterPro"/>
</dbReference>
<dbReference type="PROSITE" id="PS00624">
    <property type="entry name" value="GMC_OXRED_2"/>
    <property type="match status" value="1"/>
</dbReference>
<evidence type="ECO:0000256" key="4">
    <source>
        <dbReference type="PIRSR" id="PIRSR000137-2"/>
    </source>
</evidence>
<comment type="cofactor">
    <cofactor evidence="4">
        <name>FAD</name>
        <dbReference type="ChEBI" id="CHEBI:57692"/>
    </cofactor>
</comment>
<dbReference type="InterPro" id="IPR000172">
    <property type="entry name" value="GMC_OxRdtase_N"/>
</dbReference>
<dbReference type="SUPFAM" id="SSF51905">
    <property type="entry name" value="FAD/NAD(P)-binding domain"/>
    <property type="match status" value="1"/>
</dbReference>
<keyword evidence="2" id="KW-0325">Glycoprotein</keyword>
<keyword evidence="4" id="KW-0285">Flavoprotein</keyword>
<dbReference type="PANTHER" id="PTHR11552:SF138">
    <property type="entry name" value="DEHYDROGENASE PKFF-RELATED"/>
    <property type="match status" value="1"/>
</dbReference>
<dbReference type="GO" id="GO:0016614">
    <property type="term" value="F:oxidoreductase activity, acting on CH-OH group of donors"/>
    <property type="evidence" value="ECO:0007669"/>
    <property type="project" value="InterPro"/>
</dbReference>
<dbReference type="InterPro" id="IPR012132">
    <property type="entry name" value="GMC_OxRdtase"/>
</dbReference>
<dbReference type="PANTHER" id="PTHR11552">
    <property type="entry name" value="GLUCOSE-METHANOL-CHOLINE GMC OXIDOREDUCTASE"/>
    <property type="match status" value="1"/>
</dbReference>
<feature type="active site" description="Proton donor" evidence="3">
    <location>
        <position position="527"/>
    </location>
</feature>
<dbReference type="Proteomes" id="UP000799772">
    <property type="component" value="Unassembled WGS sequence"/>
</dbReference>
<keyword evidence="5" id="KW-0732">Signal</keyword>
<dbReference type="Gene3D" id="3.30.560.10">
    <property type="entry name" value="Glucose Oxidase, domain 3"/>
    <property type="match status" value="1"/>
</dbReference>
<dbReference type="InterPro" id="IPR036188">
    <property type="entry name" value="FAD/NAD-bd_sf"/>
</dbReference>
<feature type="chain" id="PRO_5040516650" evidence="5">
    <location>
        <begin position="22"/>
        <end position="600"/>
    </location>
</feature>
<dbReference type="GO" id="GO:0044550">
    <property type="term" value="P:secondary metabolite biosynthetic process"/>
    <property type="evidence" value="ECO:0007669"/>
    <property type="project" value="TreeGrafter"/>
</dbReference>
<sequence length="600" mass="64859">MQPKVVSLLGVLQATASFAASQEKYDYVIAGGGTAGLALANRLSAEHSVAVIEAGGYYEDIFPSIAIPGQDGAAVGMDPDTINVIDWGLVTEPQAGLNHRRLHYARGKAVGGSSARNFMVYQRGTKGSYDQWADLIGDKAWSWDNLLPYFKKSVSWTPPAEKPDTENATTDFLESAWTPKGGPLQVSYPVTTGAIFTWLAKINAENGMPAADSFNDGKLDGYKYVENMIHPETHLRDSSETSFLKAAPGKVDVFPYSIAEKVLFNDKKEAIGVQVNGTSILANKEVIISAGAFQSPQLLMLSGVGPSSELNRHNIPVVHDLPGVGENMWDHPAYGLAAEVNLATAITPEGMAHAEALWNDHRTGPWTSCNVDAIGFANFDDEVRKSLKPSTMKAIEDNFPSDWPDFEQYGSPAYAGNQSGFAAPPDPTKNYGSITYILIKNLSRGKVSLKSADPKDLPAIDPMWLTHPADIDMALAVFKIGRKVMQSDAFKPLLVNPDVPEVFPGPEVSTDGQILEYIREQASHVWHACGTCKMGKDSDNMAVLDSKARVRGVKNLRVVDASSFPTLPPGHLTATVYALAEKIADDILTEAKGHADKEEL</sequence>
<dbReference type="PIRSF" id="PIRSF000137">
    <property type="entry name" value="Alcohol_oxidase"/>
    <property type="match status" value="1"/>
</dbReference>
<name>A0A9P4I9Q2_9PEZI</name>
<evidence type="ECO:0000256" key="2">
    <source>
        <dbReference type="ARBA" id="ARBA00023180"/>
    </source>
</evidence>
<dbReference type="Pfam" id="PF05199">
    <property type="entry name" value="GMC_oxred_C"/>
    <property type="match status" value="1"/>
</dbReference>
<reference evidence="7" key="1">
    <citation type="journal article" date="2020" name="Stud. Mycol.">
        <title>101 Dothideomycetes genomes: a test case for predicting lifestyles and emergence of pathogens.</title>
        <authorList>
            <person name="Haridas S."/>
            <person name="Albert R."/>
            <person name="Binder M."/>
            <person name="Bloem J."/>
            <person name="Labutti K."/>
            <person name="Salamov A."/>
            <person name="Andreopoulos B."/>
            <person name="Baker S."/>
            <person name="Barry K."/>
            <person name="Bills G."/>
            <person name="Bluhm B."/>
            <person name="Cannon C."/>
            <person name="Castanera R."/>
            <person name="Culley D."/>
            <person name="Daum C."/>
            <person name="Ezra D."/>
            <person name="Gonzalez J."/>
            <person name="Henrissat B."/>
            <person name="Kuo A."/>
            <person name="Liang C."/>
            <person name="Lipzen A."/>
            <person name="Lutzoni F."/>
            <person name="Magnuson J."/>
            <person name="Mondo S."/>
            <person name="Nolan M."/>
            <person name="Ohm R."/>
            <person name="Pangilinan J."/>
            <person name="Park H.-J."/>
            <person name="Ramirez L."/>
            <person name="Alfaro M."/>
            <person name="Sun H."/>
            <person name="Tritt A."/>
            <person name="Yoshinaga Y."/>
            <person name="Zwiers L.-H."/>
            <person name="Turgeon B."/>
            <person name="Goodwin S."/>
            <person name="Spatafora J."/>
            <person name="Crous P."/>
            <person name="Grigoriev I."/>
        </authorList>
    </citation>
    <scope>NUCLEOTIDE SEQUENCE</scope>
    <source>
        <strain evidence="7">CBS 133067</strain>
    </source>
</reference>
<feature type="binding site" evidence="4">
    <location>
        <begin position="117"/>
        <end position="120"/>
    </location>
    <ligand>
        <name>FAD</name>
        <dbReference type="ChEBI" id="CHEBI:57692"/>
    </ligand>
</feature>
<organism evidence="7 8">
    <name type="scientific">Rhizodiscina lignyota</name>
    <dbReference type="NCBI Taxonomy" id="1504668"/>
    <lineage>
        <taxon>Eukaryota</taxon>
        <taxon>Fungi</taxon>
        <taxon>Dikarya</taxon>
        <taxon>Ascomycota</taxon>
        <taxon>Pezizomycotina</taxon>
        <taxon>Dothideomycetes</taxon>
        <taxon>Pleosporomycetidae</taxon>
        <taxon>Aulographales</taxon>
        <taxon>Rhizodiscinaceae</taxon>
        <taxon>Rhizodiscina</taxon>
    </lineage>
</organism>
<protein>
    <submittedName>
        <fullName evidence="7">Choline dehydrogenase</fullName>
    </submittedName>
</protein>
<dbReference type="EMBL" id="ML978128">
    <property type="protein sequence ID" value="KAF2097580.1"/>
    <property type="molecule type" value="Genomic_DNA"/>
</dbReference>
<evidence type="ECO:0000256" key="5">
    <source>
        <dbReference type="SAM" id="SignalP"/>
    </source>
</evidence>
<dbReference type="SUPFAM" id="SSF54373">
    <property type="entry name" value="FAD-linked reductases, C-terminal domain"/>
    <property type="match status" value="1"/>
</dbReference>
<dbReference type="Pfam" id="PF00732">
    <property type="entry name" value="GMC_oxred_N"/>
    <property type="match status" value="1"/>
</dbReference>
<accession>A0A9P4I9Q2</accession>
<feature type="domain" description="Glucose-methanol-choline oxidoreductase N-terminal" evidence="6">
    <location>
        <begin position="291"/>
        <end position="305"/>
    </location>
</feature>
<feature type="signal peptide" evidence="5">
    <location>
        <begin position="1"/>
        <end position="21"/>
    </location>
</feature>
<dbReference type="Gene3D" id="3.50.50.60">
    <property type="entry name" value="FAD/NAD(P)-binding domain"/>
    <property type="match status" value="1"/>
</dbReference>
<proteinExistence type="inferred from homology"/>
<evidence type="ECO:0000259" key="6">
    <source>
        <dbReference type="PROSITE" id="PS00624"/>
    </source>
</evidence>
<evidence type="ECO:0000256" key="3">
    <source>
        <dbReference type="PIRSR" id="PIRSR000137-1"/>
    </source>
</evidence>
<evidence type="ECO:0000313" key="8">
    <source>
        <dbReference type="Proteomes" id="UP000799772"/>
    </source>
</evidence>